<dbReference type="AlphaFoldDB" id="A0AAW0DZ09"/>
<accession>A0AAW0DZ09</accession>
<feature type="compositionally biased region" description="Basic and acidic residues" evidence="1">
    <location>
        <begin position="82"/>
        <end position="92"/>
    </location>
</feature>
<dbReference type="InterPro" id="IPR046522">
    <property type="entry name" value="DUF6699"/>
</dbReference>
<keyword evidence="4" id="KW-1185">Reference proteome</keyword>
<feature type="domain" description="DUF6699" evidence="2">
    <location>
        <begin position="245"/>
        <end position="353"/>
    </location>
</feature>
<evidence type="ECO:0000256" key="1">
    <source>
        <dbReference type="SAM" id="MobiDB-lite"/>
    </source>
</evidence>
<gene>
    <name evidence="3" type="ORF">R3P38DRAFT_2844101</name>
</gene>
<comment type="caution">
    <text evidence="3">The sequence shown here is derived from an EMBL/GenBank/DDBJ whole genome shotgun (WGS) entry which is preliminary data.</text>
</comment>
<dbReference type="EMBL" id="JAWWNJ010000004">
    <property type="protein sequence ID" value="KAK7058044.1"/>
    <property type="molecule type" value="Genomic_DNA"/>
</dbReference>
<proteinExistence type="predicted"/>
<protein>
    <submittedName>
        <fullName evidence="3">MYND-type domain-containing protein</fullName>
    </submittedName>
</protein>
<dbReference type="Pfam" id="PF20415">
    <property type="entry name" value="DUF6699"/>
    <property type="match status" value="1"/>
</dbReference>
<feature type="region of interest" description="Disordered" evidence="1">
    <location>
        <begin position="72"/>
        <end position="92"/>
    </location>
</feature>
<evidence type="ECO:0000259" key="2">
    <source>
        <dbReference type="Pfam" id="PF20415"/>
    </source>
</evidence>
<dbReference type="Proteomes" id="UP001362999">
    <property type="component" value="Unassembled WGS sequence"/>
</dbReference>
<reference evidence="3 4" key="1">
    <citation type="journal article" date="2024" name="J Genomics">
        <title>Draft genome sequencing and assembly of Favolaschia claudopus CIRM-BRFM 2984 isolated from oak limbs.</title>
        <authorList>
            <person name="Navarro D."/>
            <person name="Drula E."/>
            <person name="Chaduli D."/>
            <person name="Cazenave R."/>
            <person name="Ahrendt S."/>
            <person name="Wang J."/>
            <person name="Lipzen A."/>
            <person name="Daum C."/>
            <person name="Barry K."/>
            <person name="Grigoriev I.V."/>
            <person name="Favel A."/>
            <person name="Rosso M.N."/>
            <person name="Martin F."/>
        </authorList>
    </citation>
    <scope>NUCLEOTIDE SEQUENCE [LARGE SCALE GENOMIC DNA]</scope>
    <source>
        <strain evidence="3 4">CIRM-BRFM 2984</strain>
    </source>
</reference>
<organism evidence="3 4">
    <name type="scientific">Favolaschia claudopus</name>
    <dbReference type="NCBI Taxonomy" id="2862362"/>
    <lineage>
        <taxon>Eukaryota</taxon>
        <taxon>Fungi</taxon>
        <taxon>Dikarya</taxon>
        <taxon>Basidiomycota</taxon>
        <taxon>Agaricomycotina</taxon>
        <taxon>Agaricomycetes</taxon>
        <taxon>Agaricomycetidae</taxon>
        <taxon>Agaricales</taxon>
        <taxon>Marasmiineae</taxon>
        <taxon>Mycenaceae</taxon>
        <taxon>Favolaschia</taxon>
    </lineage>
</organism>
<sequence length="366" mass="42406">MDPRTFEWPPYKRARNISNFVDPWIPPTPDFLPAHAVWPKVADNVDEAPNEPISSSPRKKLSEALRKVFKLKRNATDSPRQNIHDPDVESHHHRERSDIWALSFEDVPESRWRAYGLYRWPTVNGIEVHNSAGENSTPSPTPYRQLQLGEEVDYDALMRNLCSPGGMTLYPERWIRGLKHPSLPPEPADWRLPGRGQPLPFPWECQLNRNLKRSVSGTAPLFWNIQRRDQVMWGGPENICIPISNSEIAEPATYPLITHMFISAVACADAGFPWKFLIINPRGIKVLDVIDAIHENFHQMVWPHEFTSWNEDRRTRAEFEYKLRGGELNAMDGLRRIDYLCGQTCFRGLEYNPDRTGWILYVGPHW</sequence>
<name>A0AAW0DZ09_9AGAR</name>
<evidence type="ECO:0000313" key="3">
    <source>
        <dbReference type="EMBL" id="KAK7058044.1"/>
    </source>
</evidence>
<evidence type="ECO:0000313" key="4">
    <source>
        <dbReference type="Proteomes" id="UP001362999"/>
    </source>
</evidence>